<feature type="domain" description="RNase H type-1" evidence="1">
    <location>
        <begin position="205"/>
        <end position="303"/>
    </location>
</feature>
<dbReference type="InterPro" id="IPR044730">
    <property type="entry name" value="RNase_H-like_dom_plant"/>
</dbReference>
<proteinExistence type="predicted"/>
<dbReference type="SUPFAM" id="SSF53098">
    <property type="entry name" value="Ribonuclease H-like"/>
    <property type="match status" value="1"/>
</dbReference>
<comment type="caution">
    <text evidence="2">The sequence shown here is derived from an EMBL/GenBank/DDBJ whole genome shotgun (WGS) entry which is preliminary data.</text>
</comment>
<dbReference type="CDD" id="cd06222">
    <property type="entry name" value="RNase_H_like"/>
    <property type="match status" value="1"/>
</dbReference>
<dbReference type="Pfam" id="PF13456">
    <property type="entry name" value="RVT_3"/>
    <property type="match status" value="1"/>
</dbReference>
<evidence type="ECO:0000313" key="3">
    <source>
        <dbReference type="Proteomes" id="UP001371456"/>
    </source>
</evidence>
<dbReference type="GO" id="GO:0003676">
    <property type="term" value="F:nucleic acid binding"/>
    <property type="evidence" value="ECO:0007669"/>
    <property type="project" value="InterPro"/>
</dbReference>
<evidence type="ECO:0000313" key="2">
    <source>
        <dbReference type="EMBL" id="KAK6797070.1"/>
    </source>
</evidence>
<dbReference type="PANTHER" id="PTHR47723:SF19">
    <property type="entry name" value="POLYNUCLEOTIDYL TRANSFERASE, RIBONUCLEASE H-LIKE SUPERFAMILY PROTEIN"/>
    <property type="match status" value="1"/>
</dbReference>
<dbReference type="InterPro" id="IPR002156">
    <property type="entry name" value="RNaseH_domain"/>
</dbReference>
<protein>
    <recommendedName>
        <fullName evidence="1">RNase H type-1 domain-containing protein</fullName>
    </recommendedName>
</protein>
<dbReference type="InterPro" id="IPR012337">
    <property type="entry name" value="RNaseH-like_sf"/>
</dbReference>
<sequence>MACRQSFSNQAITMGLPLKSETNSDFSHEEDLKYVWYKRSIEIEGQVMWLEKCTPDFKPDEDFPIVLIGCFCWNSIPLSRMELRKTNCRTNEDSPVVTKFCRNCKILGHSITQCRELEQNRAEEKVPTGKNAIATDQAENRFYTEEWSSILCGTSKLLVDKTFPNCKMEFQWNQLCEEVERLRPKVIIRLVTWNMPQTGKIKIKTDGRYLEQTGKAGIGSVARNDAGNFLFAFASPIQCNNHHVAEAIAAKHAGKWLKDNGLRQDTIELDSMIMVDTLRSKNTSNLTLNPITEDIFALVDHTEATLLIAIGIPIRS</sequence>
<dbReference type="InterPro" id="IPR036397">
    <property type="entry name" value="RNaseH_sf"/>
</dbReference>
<accession>A0AAN8TZB3</accession>
<evidence type="ECO:0000259" key="1">
    <source>
        <dbReference type="Pfam" id="PF13456"/>
    </source>
</evidence>
<dbReference type="PANTHER" id="PTHR47723">
    <property type="entry name" value="OS05G0353850 PROTEIN"/>
    <property type="match status" value="1"/>
</dbReference>
<dbReference type="GO" id="GO:0004523">
    <property type="term" value="F:RNA-DNA hybrid ribonuclease activity"/>
    <property type="evidence" value="ECO:0007669"/>
    <property type="project" value="InterPro"/>
</dbReference>
<name>A0AAN8TZB3_SOLBU</name>
<dbReference type="Gene3D" id="3.30.420.10">
    <property type="entry name" value="Ribonuclease H-like superfamily/Ribonuclease H"/>
    <property type="match status" value="1"/>
</dbReference>
<organism evidence="2 3">
    <name type="scientific">Solanum bulbocastanum</name>
    <name type="common">Wild potato</name>
    <dbReference type="NCBI Taxonomy" id="147425"/>
    <lineage>
        <taxon>Eukaryota</taxon>
        <taxon>Viridiplantae</taxon>
        <taxon>Streptophyta</taxon>
        <taxon>Embryophyta</taxon>
        <taxon>Tracheophyta</taxon>
        <taxon>Spermatophyta</taxon>
        <taxon>Magnoliopsida</taxon>
        <taxon>eudicotyledons</taxon>
        <taxon>Gunneridae</taxon>
        <taxon>Pentapetalae</taxon>
        <taxon>asterids</taxon>
        <taxon>lamiids</taxon>
        <taxon>Solanales</taxon>
        <taxon>Solanaceae</taxon>
        <taxon>Solanoideae</taxon>
        <taxon>Solaneae</taxon>
        <taxon>Solanum</taxon>
    </lineage>
</organism>
<dbReference type="InterPro" id="IPR053151">
    <property type="entry name" value="RNase_H-like"/>
</dbReference>
<dbReference type="AlphaFoldDB" id="A0AAN8TZB3"/>
<dbReference type="EMBL" id="JBANQN010000002">
    <property type="protein sequence ID" value="KAK6797070.1"/>
    <property type="molecule type" value="Genomic_DNA"/>
</dbReference>
<gene>
    <name evidence="2" type="ORF">RDI58_004771</name>
</gene>
<dbReference type="Proteomes" id="UP001371456">
    <property type="component" value="Unassembled WGS sequence"/>
</dbReference>
<reference evidence="2 3" key="1">
    <citation type="submission" date="2024-02" db="EMBL/GenBank/DDBJ databases">
        <title>de novo genome assembly of Solanum bulbocastanum strain 11H21.</title>
        <authorList>
            <person name="Hosaka A.J."/>
        </authorList>
    </citation>
    <scope>NUCLEOTIDE SEQUENCE [LARGE SCALE GENOMIC DNA]</scope>
    <source>
        <tissue evidence="2">Young leaves</tissue>
    </source>
</reference>
<keyword evidence="3" id="KW-1185">Reference proteome</keyword>